<dbReference type="EMBL" id="CAJVCH010070450">
    <property type="protein sequence ID" value="CAG7720420.1"/>
    <property type="molecule type" value="Genomic_DNA"/>
</dbReference>
<keyword evidence="2" id="KW-1185">Reference proteome</keyword>
<feature type="non-terminal residue" evidence="1">
    <location>
        <position position="1"/>
    </location>
</feature>
<accession>A0A8J2NZU8</accession>
<evidence type="ECO:0000313" key="1">
    <source>
        <dbReference type="EMBL" id="CAG7720420.1"/>
    </source>
</evidence>
<organism evidence="1 2">
    <name type="scientific">Allacma fusca</name>
    <dbReference type="NCBI Taxonomy" id="39272"/>
    <lineage>
        <taxon>Eukaryota</taxon>
        <taxon>Metazoa</taxon>
        <taxon>Ecdysozoa</taxon>
        <taxon>Arthropoda</taxon>
        <taxon>Hexapoda</taxon>
        <taxon>Collembola</taxon>
        <taxon>Symphypleona</taxon>
        <taxon>Sminthuridae</taxon>
        <taxon>Allacma</taxon>
    </lineage>
</organism>
<evidence type="ECO:0000313" key="2">
    <source>
        <dbReference type="Proteomes" id="UP000708208"/>
    </source>
</evidence>
<gene>
    <name evidence="1" type="ORF">AFUS01_LOCUS9697</name>
</gene>
<name>A0A8J2NZU8_9HEXA</name>
<reference evidence="1" key="1">
    <citation type="submission" date="2021-06" db="EMBL/GenBank/DDBJ databases">
        <authorList>
            <person name="Hodson N. C."/>
            <person name="Mongue J. A."/>
            <person name="Jaron S. K."/>
        </authorList>
    </citation>
    <scope>NUCLEOTIDE SEQUENCE</scope>
</reference>
<dbReference type="AlphaFoldDB" id="A0A8J2NZU8"/>
<sequence>PTPVCDCVCLCKQPYCYVHWTCCSSTRGVDYGCRKIMHL</sequence>
<proteinExistence type="predicted"/>
<comment type="caution">
    <text evidence="1">The sequence shown here is derived from an EMBL/GenBank/DDBJ whole genome shotgun (WGS) entry which is preliminary data.</text>
</comment>
<protein>
    <submittedName>
        <fullName evidence="1">Uncharacterized protein</fullName>
    </submittedName>
</protein>
<dbReference type="Proteomes" id="UP000708208">
    <property type="component" value="Unassembled WGS sequence"/>
</dbReference>